<dbReference type="InterPro" id="IPR020904">
    <property type="entry name" value="Sc_DH/Rdtase_CS"/>
</dbReference>
<comment type="similarity">
    <text evidence="1 3">Belongs to the short-chain dehydrogenases/reductases (SDR) family.</text>
</comment>
<dbReference type="Gene3D" id="3.40.50.720">
    <property type="entry name" value="NAD(P)-binding Rossmann-like Domain"/>
    <property type="match status" value="1"/>
</dbReference>
<dbReference type="SUPFAM" id="SSF51735">
    <property type="entry name" value="NAD(P)-binding Rossmann-fold domains"/>
    <property type="match status" value="1"/>
</dbReference>
<dbReference type="PROSITE" id="PS00061">
    <property type="entry name" value="ADH_SHORT"/>
    <property type="match status" value="1"/>
</dbReference>
<dbReference type="PRINTS" id="PR00080">
    <property type="entry name" value="SDRFAMILY"/>
</dbReference>
<dbReference type="GO" id="GO:0016616">
    <property type="term" value="F:oxidoreductase activity, acting on the CH-OH group of donors, NAD or NADP as acceptor"/>
    <property type="evidence" value="ECO:0007669"/>
    <property type="project" value="UniProtKB-ARBA"/>
</dbReference>
<evidence type="ECO:0000313" key="4">
    <source>
        <dbReference type="EMBL" id="TWR24661.1"/>
    </source>
</evidence>
<protein>
    <submittedName>
        <fullName evidence="4">SDR family oxidoreductase</fullName>
    </submittedName>
</protein>
<dbReference type="OrthoDB" id="9775296at2"/>
<dbReference type="PANTHER" id="PTHR42901:SF1">
    <property type="entry name" value="ALCOHOL DEHYDROGENASE"/>
    <property type="match status" value="1"/>
</dbReference>
<dbReference type="CDD" id="cd05346">
    <property type="entry name" value="SDR_c5"/>
    <property type="match status" value="1"/>
</dbReference>
<reference evidence="4 5" key="1">
    <citation type="submission" date="2019-07" db="EMBL/GenBank/DDBJ databases">
        <authorList>
            <person name="Kim J."/>
        </authorList>
    </citation>
    <scope>NUCLEOTIDE SEQUENCE [LARGE SCALE GENOMIC DNA]</scope>
    <source>
        <strain evidence="4 5">MJ1a</strain>
    </source>
</reference>
<accession>A0A563U1D6</accession>
<dbReference type="InterPro" id="IPR002347">
    <property type="entry name" value="SDR_fam"/>
</dbReference>
<evidence type="ECO:0000256" key="1">
    <source>
        <dbReference type="ARBA" id="ARBA00006484"/>
    </source>
</evidence>
<organism evidence="4 5">
    <name type="scientific">Mucilaginibacter achroorhodeus</name>
    <dbReference type="NCBI Taxonomy" id="2599294"/>
    <lineage>
        <taxon>Bacteria</taxon>
        <taxon>Pseudomonadati</taxon>
        <taxon>Bacteroidota</taxon>
        <taxon>Sphingobacteriia</taxon>
        <taxon>Sphingobacteriales</taxon>
        <taxon>Sphingobacteriaceae</taxon>
        <taxon>Mucilaginibacter</taxon>
    </lineage>
</organism>
<dbReference type="EMBL" id="VOEI01000006">
    <property type="protein sequence ID" value="TWR24661.1"/>
    <property type="molecule type" value="Genomic_DNA"/>
</dbReference>
<proteinExistence type="inferred from homology"/>
<evidence type="ECO:0000256" key="2">
    <source>
        <dbReference type="ARBA" id="ARBA00023002"/>
    </source>
</evidence>
<dbReference type="Pfam" id="PF00106">
    <property type="entry name" value="adh_short"/>
    <property type="match status" value="1"/>
</dbReference>
<dbReference type="Proteomes" id="UP000318010">
    <property type="component" value="Unassembled WGS sequence"/>
</dbReference>
<dbReference type="PRINTS" id="PR00081">
    <property type="entry name" value="GDHRDH"/>
</dbReference>
<keyword evidence="2" id="KW-0560">Oxidoreductase</keyword>
<evidence type="ECO:0000256" key="3">
    <source>
        <dbReference type="RuleBase" id="RU000363"/>
    </source>
</evidence>
<dbReference type="FunFam" id="3.40.50.720:FF:000047">
    <property type="entry name" value="NADP-dependent L-serine/L-allo-threonine dehydrogenase"/>
    <property type="match status" value="1"/>
</dbReference>
<sequence length="252" mass="27626">MSKIALITGATAGIGEACAHTFAQQGYDLILTGRRLDRLEKVAGYLNDKYNVEIAVSSFDVRNREDTLRSLESLPSKWRQVSVLVNNAGLSQGLDPINAGSYDDWDTMIDTNIKGLLYVSKLVSNWMITNGGGHIINIGSIAGKEVYPSGNVYCATKHAVDALTKSMRIDLLSHGIKVTAIHPGMVETEFSEVRFKGDKERAKKVYQGFEPLKATDIAETIWFVVSRPAHVNINDLLIMPTAQATATNVLKK</sequence>
<dbReference type="AlphaFoldDB" id="A0A563U1D6"/>
<dbReference type="RefSeq" id="WP_146272922.1">
    <property type="nucleotide sequence ID" value="NZ_VOEI01000006.1"/>
</dbReference>
<dbReference type="PANTHER" id="PTHR42901">
    <property type="entry name" value="ALCOHOL DEHYDROGENASE"/>
    <property type="match status" value="1"/>
</dbReference>
<name>A0A563U1D6_9SPHI</name>
<gene>
    <name evidence="4" type="ORF">FPZ42_16355</name>
</gene>
<keyword evidence="5" id="KW-1185">Reference proteome</keyword>
<evidence type="ECO:0000313" key="5">
    <source>
        <dbReference type="Proteomes" id="UP000318010"/>
    </source>
</evidence>
<dbReference type="InterPro" id="IPR036291">
    <property type="entry name" value="NAD(P)-bd_dom_sf"/>
</dbReference>
<comment type="caution">
    <text evidence="4">The sequence shown here is derived from an EMBL/GenBank/DDBJ whole genome shotgun (WGS) entry which is preliminary data.</text>
</comment>